<dbReference type="OrthoDB" id="45037at2"/>
<evidence type="ECO:0000256" key="5">
    <source>
        <dbReference type="ARBA" id="ARBA00023136"/>
    </source>
</evidence>
<evidence type="ECO:0000313" key="8">
    <source>
        <dbReference type="Proteomes" id="UP000278398"/>
    </source>
</evidence>
<dbReference type="PANTHER" id="PTHR47089:SF1">
    <property type="entry name" value="GUANOSINE ABC TRANSPORTER PERMEASE PROTEIN NUPP"/>
    <property type="match status" value="1"/>
</dbReference>
<dbReference type="GO" id="GO:0005886">
    <property type="term" value="C:plasma membrane"/>
    <property type="evidence" value="ECO:0007669"/>
    <property type="project" value="UniProtKB-SubCell"/>
</dbReference>
<feature type="transmembrane region" description="Helical" evidence="6">
    <location>
        <begin position="12"/>
        <end position="34"/>
    </location>
</feature>
<comment type="caution">
    <text evidence="7">The sequence shown here is derived from an EMBL/GenBank/DDBJ whole genome shotgun (WGS) entry which is preliminary data.</text>
</comment>
<feature type="transmembrane region" description="Helical" evidence="6">
    <location>
        <begin position="302"/>
        <end position="327"/>
    </location>
</feature>
<evidence type="ECO:0000256" key="3">
    <source>
        <dbReference type="ARBA" id="ARBA00022692"/>
    </source>
</evidence>
<evidence type="ECO:0000256" key="2">
    <source>
        <dbReference type="ARBA" id="ARBA00022475"/>
    </source>
</evidence>
<keyword evidence="8" id="KW-1185">Reference proteome</keyword>
<dbReference type="RefSeq" id="WP_126698185.1">
    <property type="nucleotide sequence ID" value="NZ_RWKW01000012.1"/>
</dbReference>
<dbReference type="EMBL" id="RWKW01000012">
    <property type="protein sequence ID" value="RST87689.1"/>
    <property type="molecule type" value="Genomic_DNA"/>
</dbReference>
<feature type="transmembrane region" description="Helical" evidence="6">
    <location>
        <begin position="106"/>
        <end position="125"/>
    </location>
</feature>
<dbReference type="AlphaFoldDB" id="A0A429Z1V5"/>
<dbReference type="CDD" id="cd06580">
    <property type="entry name" value="TM_PBP1_transp_TpRbsC_like"/>
    <property type="match status" value="1"/>
</dbReference>
<evidence type="ECO:0000256" key="4">
    <source>
        <dbReference type="ARBA" id="ARBA00022989"/>
    </source>
</evidence>
<dbReference type="InterPro" id="IPR001851">
    <property type="entry name" value="ABC_transp_permease"/>
</dbReference>
<keyword evidence="5 6" id="KW-0472">Membrane</keyword>
<evidence type="ECO:0000256" key="1">
    <source>
        <dbReference type="ARBA" id="ARBA00004651"/>
    </source>
</evidence>
<dbReference type="Proteomes" id="UP000278398">
    <property type="component" value="Unassembled WGS sequence"/>
</dbReference>
<accession>A0A429Z1V5</accession>
<dbReference type="GO" id="GO:0022857">
    <property type="term" value="F:transmembrane transporter activity"/>
    <property type="evidence" value="ECO:0007669"/>
    <property type="project" value="InterPro"/>
</dbReference>
<feature type="transmembrane region" description="Helical" evidence="6">
    <location>
        <begin position="83"/>
        <end position="100"/>
    </location>
</feature>
<gene>
    <name evidence="7" type="ORF">EJC49_04055</name>
</gene>
<feature type="transmembrane region" description="Helical" evidence="6">
    <location>
        <begin position="54"/>
        <end position="76"/>
    </location>
</feature>
<keyword evidence="3 6" id="KW-0812">Transmembrane</keyword>
<name>A0A429Z1V5_9HYPH</name>
<evidence type="ECO:0000256" key="6">
    <source>
        <dbReference type="SAM" id="Phobius"/>
    </source>
</evidence>
<keyword evidence="4 6" id="KW-1133">Transmembrane helix</keyword>
<comment type="subcellular location">
    <subcellularLocation>
        <location evidence="1">Cell membrane</location>
        <topology evidence="1">Multi-pass membrane protein</topology>
    </subcellularLocation>
</comment>
<dbReference type="Pfam" id="PF02653">
    <property type="entry name" value="BPD_transp_2"/>
    <property type="match status" value="1"/>
</dbReference>
<evidence type="ECO:0000313" key="7">
    <source>
        <dbReference type="EMBL" id="RST87689.1"/>
    </source>
</evidence>
<feature type="transmembrane region" description="Helical" evidence="6">
    <location>
        <begin position="191"/>
        <end position="214"/>
    </location>
</feature>
<feature type="transmembrane region" description="Helical" evidence="6">
    <location>
        <begin position="273"/>
        <end position="295"/>
    </location>
</feature>
<proteinExistence type="predicted"/>
<sequence length="348" mass="36226">MSGQLGAIIRAVVFILLALAACGVIFEFAGYSAFQMFHSIVDGAFLRRNALEHALRWALPLFITATGVVISFRAGYFNIGAQGQFYVGAICAAFVAEWLRGYPGGVVIPLCFAAGMTGGALWALWPGLLRLRSGADEVITTLMGNFLAGLLLVYVTAGPLKDPSGSGQQASSRPLEAAYRISTSNGVSPTIIGIAILVGLAMWWLVNRTAFGVLSGLGGRNPTMVQWQGASTWKIGLASFLISGALAGLAGTIELMGPNGRLAGGFLPAHGFTAVLIALVAGLSITGAAIAAFFFGGLASAALYLPVMAGLPSAAIDIVNASIALFITARSRLVDTLTKAWRRPWKTS</sequence>
<reference evidence="7 8" key="1">
    <citation type="submission" date="2018-12" db="EMBL/GenBank/DDBJ databases">
        <title>Mesorhizobium carbonis sp. nov., isolated from coal mine water.</title>
        <authorList>
            <person name="Xin W."/>
            <person name="Xu Z."/>
            <person name="Xiang F."/>
            <person name="Zhang J."/>
            <person name="Xi L."/>
            <person name="Liu J."/>
        </authorList>
    </citation>
    <scope>NUCLEOTIDE SEQUENCE [LARGE SCALE GENOMIC DNA]</scope>
    <source>
        <strain evidence="7 8">B2.3</strain>
    </source>
</reference>
<keyword evidence="2" id="KW-1003">Cell membrane</keyword>
<organism evidence="7 8">
    <name type="scientific">Aquibium carbonis</name>
    <dbReference type="NCBI Taxonomy" id="2495581"/>
    <lineage>
        <taxon>Bacteria</taxon>
        <taxon>Pseudomonadati</taxon>
        <taxon>Pseudomonadota</taxon>
        <taxon>Alphaproteobacteria</taxon>
        <taxon>Hyphomicrobiales</taxon>
        <taxon>Phyllobacteriaceae</taxon>
        <taxon>Aquibium</taxon>
    </lineage>
</organism>
<feature type="transmembrane region" description="Helical" evidence="6">
    <location>
        <begin position="137"/>
        <end position="157"/>
    </location>
</feature>
<protein>
    <submittedName>
        <fullName evidence="7">ABC transporter permease</fullName>
    </submittedName>
</protein>
<dbReference type="PANTHER" id="PTHR47089">
    <property type="entry name" value="ABC TRANSPORTER, PERMEASE PROTEIN"/>
    <property type="match status" value="1"/>
</dbReference>
<feature type="transmembrane region" description="Helical" evidence="6">
    <location>
        <begin position="235"/>
        <end position="253"/>
    </location>
</feature>